<gene>
    <name evidence="1" type="ORF">pEaSNUABM5_00234</name>
</gene>
<keyword evidence="2" id="KW-1185">Reference proteome</keyword>
<sequence>MQQVFATNLSRRYYDAHWLKLCRQLGLDAQRDGAFNGDTMIGLKIDLPTFESILPKLAHLNRVQDKVENEVPYSVYLFGTRRYRFVKFKQYCAITEVSNEDV</sequence>
<evidence type="ECO:0000313" key="1">
    <source>
        <dbReference type="EMBL" id="QQO90376.1"/>
    </source>
</evidence>
<evidence type="ECO:0000313" key="2">
    <source>
        <dbReference type="Proteomes" id="UP000596123"/>
    </source>
</evidence>
<organism evidence="1 2">
    <name type="scientific">Erwinia phage pEa_SNUABM_5</name>
    <dbReference type="NCBI Taxonomy" id="2797313"/>
    <lineage>
        <taxon>Viruses</taxon>
        <taxon>Duplodnaviria</taxon>
        <taxon>Heunggongvirae</taxon>
        <taxon>Uroviricota</taxon>
        <taxon>Caudoviricetes</taxon>
        <taxon>Rivsvirus</taxon>
        <taxon>Rivsvirus SNUABM5</taxon>
    </lineage>
</organism>
<accession>A0A7T8IVS1</accession>
<reference evidence="1 2" key="1">
    <citation type="submission" date="2020-12" db="EMBL/GenBank/DDBJ databases">
        <title>Complete genome sequence of Erwinia phage pEa_SNUABM_5.</title>
        <authorList>
            <person name="Kim S.G."/>
            <person name="Lee S.B."/>
            <person name="Kwon J."/>
            <person name="Park S.C."/>
        </authorList>
    </citation>
    <scope>NUCLEOTIDE SEQUENCE [LARGE SCALE GENOMIC DNA]</scope>
</reference>
<name>A0A7T8IVS1_9CAUD</name>
<protein>
    <submittedName>
        <fullName evidence="1">Uncharacterized protein</fullName>
    </submittedName>
</protein>
<proteinExistence type="predicted"/>
<dbReference type="Proteomes" id="UP000596123">
    <property type="component" value="Segment"/>
</dbReference>
<dbReference type="EMBL" id="MW366843">
    <property type="protein sequence ID" value="QQO90376.1"/>
    <property type="molecule type" value="Genomic_DNA"/>
</dbReference>